<protein>
    <recommendedName>
        <fullName evidence="3">DUF1501 domain-containing protein</fullName>
    </recommendedName>
</protein>
<sequence>MTFSAQPITDKNCPGPLGRRSFLQAGAVAFSGLGMADLLRLKAQAAQSDPETSVIFVWLPGGPPHMETFDMKPNAPEDYRGVFRPIHTNVPGIDICEHLPLLAKCADKYSLIRSIAHKFADHGGGHKRFMTARDPKEPVGFVNDYPAVGSMIARMRDHVNRGLPNYILEVDGGRQQIDTFSLGTAYLGAAYAPFTVPGDPSEKAFKVQNVSLAAEMENRLADRTQLLQGLDRMQRKIDGSGRMDALDQFSGKAVDLLTSAKAREAFDFSREPEHIKDRYGKHAWGYRALMARRLVEAGCSFVNVIMENPYVSGVGSLKNGTYNWDSHAVNCHLFDDALVRLPLLDKVISALIQDLFERGLDKKVLLVVTGEFGRTPRISNTLGSQTGIMQPGRDHWPGAMSVLVSGGGLKMGSVVGATNTKGEYPVDTPLTPNDLWSTMLKHLGINQNHNFLDHHGRPMPLLPYGSPIAALG</sequence>
<evidence type="ECO:0000313" key="1">
    <source>
        <dbReference type="EMBL" id="QDU27299.1"/>
    </source>
</evidence>
<keyword evidence="2" id="KW-1185">Reference proteome</keyword>
<dbReference type="PANTHER" id="PTHR43737:SF1">
    <property type="entry name" value="DUF1501 DOMAIN-CONTAINING PROTEIN"/>
    <property type="match status" value="1"/>
</dbReference>
<organism evidence="1 2">
    <name type="scientific">Anatilimnocola aggregata</name>
    <dbReference type="NCBI Taxonomy" id="2528021"/>
    <lineage>
        <taxon>Bacteria</taxon>
        <taxon>Pseudomonadati</taxon>
        <taxon>Planctomycetota</taxon>
        <taxon>Planctomycetia</taxon>
        <taxon>Pirellulales</taxon>
        <taxon>Pirellulaceae</taxon>
        <taxon>Anatilimnocola</taxon>
    </lineage>
</organism>
<dbReference type="InterPro" id="IPR010869">
    <property type="entry name" value="DUF1501"/>
</dbReference>
<dbReference type="AlphaFoldDB" id="A0A517YAN8"/>
<name>A0A517YAN8_9BACT</name>
<proteinExistence type="predicted"/>
<dbReference type="Proteomes" id="UP000315017">
    <property type="component" value="Chromosome"/>
</dbReference>
<dbReference type="EMBL" id="CP036274">
    <property type="protein sequence ID" value="QDU27299.1"/>
    <property type="molecule type" value="Genomic_DNA"/>
</dbReference>
<accession>A0A517YAN8</accession>
<dbReference type="RefSeq" id="WP_145088150.1">
    <property type="nucleotide sequence ID" value="NZ_CP036274.1"/>
</dbReference>
<dbReference type="KEGG" id="aagg:ETAA8_23860"/>
<dbReference type="OrthoDB" id="127333at2"/>
<dbReference type="InterPro" id="IPR006311">
    <property type="entry name" value="TAT_signal"/>
</dbReference>
<dbReference type="Pfam" id="PF07394">
    <property type="entry name" value="DUF1501"/>
    <property type="match status" value="1"/>
</dbReference>
<dbReference type="PROSITE" id="PS51318">
    <property type="entry name" value="TAT"/>
    <property type="match status" value="1"/>
</dbReference>
<evidence type="ECO:0000313" key="2">
    <source>
        <dbReference type="Proteomes" id="UP000315017"/>
    </source>
</evidence>
<dbReference type="PANTHER" id="PTHR43737">
    <property type="entry name" value="BLL7424 PROTEIN"/>
    <property type="match status" value="1"/>
</dbReference>
<dbReference type="InterPro" id="IPR017850">
    <property type="entry name" value="Alkaline_phosphatase_core_sf"/>
</dbReference>
<evidence type="ECO:0008006" key="3">
    <source>
        <dbReference type="Google" id="ProtNLM"/>
    </source>
</evidence>
<reference evidence="1 2" key="1">
    <citation type="submission" date="2019-02" db="EMBL/GenBank/DDBJ databases">
        <title>Deep-cultivation of Planctomycetes and their phenomic and genomic characterization uncovers novel biology.</title>
        <authorList>
            <person name="Wiegand S."/>
            <person name="Jogler M."/>
            <person name="Boedeker C."/>
            <person name="Pinto D."/>
            <person name="Vollmers J."/>
            <person name="Rivas-Marin E."/>
            <person name="Kohn T."/>
            <person name="Peeters S.H."/>
            <person name="Heuer A."/>
            <person name="Rast P."/>
            <person name="Oberbeckmann S."/>
            <person name="Bunk B."/>
            <person name="Jeske O."/>
            <person name="Meyerdierks A."/>
            <person name="Storesund J.E."/>
            <person name="Kallscheuer N."/>
            <person name="Luecker S."/>
            <person name="Lage O.M."/>
            <person name="Pohl T."/>
            <person name="Merkel B.J."/>
            <person name="Hornburger P."/>
            <person name="Mueller R.-W."/>
            <person name="Bruemmer F."/>
            <person name="Labrenz M."/>
            <person name="Spormann A.M."/>
            <person name="Op den Camp H."/>
            <person name="Overmann J."/>
            <person name="Amann R."/>
            <person name="Jetten M.S.M."/>
            <person name="Mascher T."/>
            <person name="Medema M.H."/>
            <person name="Devos D.P."/>
            <person name="Kaster A.-K."/>
            <person name="Ovreas L."/>
            <person name="Rohde M."/>
            <person name="Galperin M.Y."/>
            <person name="Jogler C."/>
        </authorList>
    </citation>
    <scope>NUCLEOTIDE SEQUENCE [LARGE SCALE GENOMIC DNA]</scope>
    <source>
        <strain evidence="1 2">ETA_A8</strain>
    </source>
</reference>
<gene>
    <name evidence="1" type="ORF">ETAA8_23860</name>
</gene>
<dbReference type="SUPFAM" id="SSF53649">
    <property type="entry name" value="Alkaline phosphatase-like"/>
    <property type="match status" value="1"/>
</dbReference>